<dbReference type="InterPro" id="IPR001173">
    <property type="entry name" value="Glyco_trans_2-like"/>
</dbReference>
<dbReference type="EMBL" id="BOQL01000080">
    <property type="protein sequence ID" value="GIM79333.1"/>
    <property type="molecule type" value="Genomic_DNA"/>
</dbReference>
<dbReference type="InterPro" id="IPR029044">
    <property type="entry name" value="Nucleotide-diphossugar_trans"/>
</dbReference>
<name>A0A919W4G7_9ACTN</name>
<reference evidence="3" key="1">
    <citation type="submission" date="2021-03" db="EMBL/GenBank/DDBJ databases">
        <title>Whole genome shotgun sequence of Actinoplanes auranticolor NBRC 12245.</title>
        <authorList>
            <person name="Komaki H."/>
            <person name="Tamura T."/>
        </authorList>
    </citation>
    <scope>NUCLEOTIDE SEQUENCE</scope>
    <source>
        <strain evidence="3">NBRC 12245</strain>
    </source>
</reference>
<dbReference type="PANTHER" id="PTHR22916">
    <property type="entry name" value="GLYCOSYLTRANSFERASE"/>
    <property type="match status" value="1"/>
</dbReference>
<dbReference type="Pfam" id="PF00535">
    <property type="entry name" value="Glycos_transf_2"/>
    <property type="match status" value="1"/>
</dbReference>
<dbReference type="CDD" id="cd00761">
    <property type="entry name" value="Glyco_tranf_GTA_type"/>
    <property type="match status" value="1"/>
</dbReference>
<dbReference type="PANTHER" id="PTHR22916:SF3">
    <property type="entry name" value="UDP-GLCNAC:BETAGAL BETA-1,3-N-ACETYLGLUCOSAMINYLTRANSFERASE-LIKE PROTEIN 1"/>
    <property type="match status" value="1"/>
</dbReference>
<proteinExistence type="predicted"/>
<dbReference type="AlphaFoldDB" id="A0A919W4G7"/>
<accession>A0A919W4G7</accession>
<dbReference type="Proteomes" id="UP000681340">
    <property type="component" value="Unassembled WGS sequence"/>
</dbReference>
<dbReference type="Gene3D" id="3.90.550.10">
    <property type="entry name" value="Spore Coat Polysaccharide Biosynthesis Protein SpsA, Chain A"/>
    <property type="match status" value="1"/>
</dbReference>
<gene>
    <name evidence="3" type="ORF">Aau02nite_85290</name>
</gene>
<dbReference type="InterPro" id="IPR054028">
    <property type="entry name" value="TarS/TarP_linker"/>
</dbReference>
<evidence type="ECO:0000259" key="1">
    <source>
        <dbReference type="Pfam" id="PF00535"/>
    </source>
</evidence>
<feature type="domain" description="Glycosyltransferase 2-like" evidence="1">
    <location>
        <begin position="27"/>
        <end position="189"/>
    </location>
</feature>
<protein>
    <recommendedName>
        <fullName evidence="5">Glycosyltransferase involved in cell wall biosynthesis</fullName>
    </recommendedName>
</protein>
<dbReference type="GO" id="GO:0016758">
    <property type="term" value="F:hexosyltransferase activity"/>
    <property type="evidence" value="ECO:0007669"/>
    <property type="project" value="UniProtKB-ARBA"/>
</dbReference>
<dbReference type="RefSeq" id="WP_246595857.1">
    <property type="nucleotide sequence ID" value="NZ_BAABEA010000002.1"/>
</dbReference>
<dbReference type="SUPFAM" id="SSF53448">
    <property type="entry name" value="Nucleotide-diphospho-sugar transferases"/>
    <property type="match status" value="1"/>
</dbReference>
<sequence>MDIDGRSRGADRASQEVPRDRPVPDVTVIIAVYNTMPYLTGCLESVLTQTIGVDRLELVAVDDGSTDAGGAELDRWAARYPGTVKVLHQANSGGPAAPSNRGLEIATGRYVYFLGADDTLGAEALARLVATADELDADIVLGRLVGTGGRVVNQAVYQPGNRDDISLVDSALPWALSNTKLFRRSMLEEHGIRYPEDLRSGSDQPFTIRAVVAARRIAVRSDYEFYYAARREDSSNITYRTSLSGFIRDTAIIMDTAADVITDPVARMKVLRRHFTWELAKLLGKRFLDADREEQCRVQEGVRKLAEAYLTDEIRASLDVERRVPLSVAQFGTLDDLIAVSQHYARHGLAPIIASEDRYYIGFPGFRDSARGFPDDWFDATHQLRSKAHQDGPAHVRWGRTAAGRPALVVEWHSALTDLDGGDVSAVRVALGRRQAEPVAESDGKGGVTVKAMLPLDVLVDGKVVKRAGRLRFAGSSGGESCSYDVTATDVSAAQRRVHRRGAKFYLISATLDGVGRIGVVVQPVTPRRIAGRVLRKLRRGRTD</sequence>
<organism evidence="3 4">
    <name type="scientific">Actinoplanes auranticolor</name>
    <dbReference type="NCBI Taxonomy" id="47988"/>
    <lineage>
        <taxon>Bacteria</taxon>
        <taxon>Bacillati</taxon>
        <taxon>Actinomycetota</taxon>
        <taxon>Actinomycetes</taxon>
        <taxon>Micromonosporales</taxon>
        <taxon>Micromonosporaceae</taxon>
        <taxon>Actinoplanes</taxon>
    </lineage>
</organism>
<keyword evidence="4" id="KW-1185">Reference proteome</keyword>
<evidence type="ECO:0000259" key="2">
    <source>
        <dbReference type="Pfam" id="PF22181"/>
    </source>
</evidence>
<evidence type="ECO:0008006" key="5">
    <source>
        <dbReference type="Google" id="ProtNLM"/>
    </source>
</evidence>
<comment type="caution">
    <text evidence="3">The sequence shown here is derived from an EMBL/GenBank/DDBJ whole genome shotgun (WGS) entry which is preliminary data.</text>
</comment>
<evidence type="ECO:0000313" key="3">
    <source>
        <dbReference type="EMBL" id="GIM79333.1"/>
    </source>
</evidence>
<feature type="domain" description="TarS/TarP linker" evidence="2">
    <location>
        <begin position="261"/>
        <end position="340"/>
    </location>
</feature>
<evidence type="ECO:0000313" key="4">
    <source>
        <dbReference type="Proteomes" id="UP000681340"/>
    </source>
</evidence>
<dbReference type="Pfam" id="PF22181">
    <property type="entry name" value="TarS_linker"/>
    <property type="match status" value="1"/>
</dbReference>